<dbReference type="InterPro" id="IPR001094">
    <property type="entry name" value="Flavdoxin-like"/>
</dbReference>
<proteinExistence type="predicted"/>
<name>A0A183B0U0_9TREM</name>
<evidence type="ECO:0000256" key="2">
    <source>
        <dbReference type="SAM" id="MobiDB-lite"/>
    </source>
</evidence>
<dbReference type="GO" id="GO:0010181">
    <property type="term" value="F:FMN binding"/>
    <property type="evidence" value="ECO:0007669"/>
    <property type="project" value="InterPro"/>
</dbReference>
<evidence type="ECO:0000259" key="3">
    <source>
        <dbReference type="PROSITE" id="PS50902"/>
    </source>
</evidence>
<dbReference type="GO" id="GO:0050660">
    <property type="term" value="F:flavin adenine dinucleotide binding"/>
    <property type="evidence" value="ECO:0007669"/>
    <property type="project" value="TreeGrafter"/>
</dbReference>
<reference evidence="6" key="1">
    <citation type="submission" date="2016-06" db="UniProtKB">
        <authorList>
            <consortium name="WormBaseParasite"/>
        </authorList>
    </citation>
    <scope>IDENTIFICATION</scope>
</reference>
<dbReference type="GO" id="GO:0005829">
    <property type="term" value="C:cytosol"/>
    <property type="evidence" value="ECO:0007669"/>
    <property type="project" value="TreeGrafter"/>
</dbReference>
<gene>
    <name evidence="4" type="ORF">ECPE_LOCUS12825</name>
</gene>
<keyword evidence="5" id="KW-1185">Reference proteome</keyword>
<accession>A0A183B0U0</accession>
<keyword evidence="1" id="KW-0285">Flavoprotein</keyword>
<sequence length="359" mass="40326">MSEQHHQPHLVILYGSQTGTAQKLAERLATQARHLFPSAGGDSSFTSHASDPPDETRKPSVTIRLQSMDSYLPLSQLAKETGIVLFVCSTTGYGAPPDTMRQFWQRIMHRGLPPGRALPSTLRFAVLGLGDSSYPKFNVVAKKLRQRLVQLGASPLSITVPDLSGPSKQSATAEGLGLADEQAELGLYDLLSRWVPRFWTMLSKLWHVDIDLPPGVSLTWSYLAGPEFLRSTWPRFNVQLSVENREEQVVNAAQVGDNTDQNLIRQQAWSDWSHDHAVAYSASNHVINWFRIVTNKRVTAEDHFQDTRLVKIVPQVSKSCPPAKQGYISSPSRIFEMQSPHKNTKYIHRFFTLINHEIH</sequence>
<dbReference type="AlphaFoldDB" id="A0A183B0U0"/>
<dbReference type="PRINTS" id="PR00369">
    <property type="entry name" value="FLAVODOXIN"/>
</dbReference>
<feature type="region of interest" description="Disordered" evidence="2">
    <location>
        <begin position="37"/>
        <end position="59"/>
    </location>
</feature>
<dbReference type="OrthoDB" id="1856718at2759"/>
<dbReference type="SUPFAM" id="SSF52218">
    <property type="entry name" value="Flavoproteins"/>
    <property type="match status" value="1"/>
</dbReference>
<dbReference type="Gene3D" id="3.40.50.360">
    <property type="match status" value="1"/>
</dbReference>
<dbReference type="Proteomes" id="UP000272942">
    <property type="component" value="Unassembled WGS sequence"/>
</dbReference>
<dbReference type="PANTHER" id="PTHR19384:SF10">
    <property type="entry name" value="NADPH-DEPENDENT DIFLAVIN OXIDOREDUCTASE 1"/>
    <property type="match status" value="1"/>
</dbReference>
<dbReference type="EMBL" id="UZAN01053693">
    <property type="protein sequence ID" value="VDP90097.1"/>
    <property type="molecule type" value="Genomic_DNA"/>
</dbReference>
<protein>
    <submittedName>
        <fullName evidence="6">Flavodoxin-like domain-containing protein</fullName>
    </submittedName>
</protein>
<evidence type="ECO:0000313" key="5">
    <source>
        <dbReference type="Proteomes" id="UP000272942"/>
    </source>
</evidence>
<reference evidence="4 5" key="2">
    <citation type="submission" date="2018-11" db="EMBL/GenBank/DDBJ databases">
        <authorList>
            <consortium name="Pathogen Informatics"/>
        </authorList>
    </citation>
    <scope>NUCLEOTIDE SEQUENCE [LARGE SCALE GENOMIC DNA]</scope>
    <source>
        <strain evidence="4 5">Egypt</strain>
    </source>
</reference>
<dbReference type="PANTHER" id="PTHR19384">
    <property type="entry name" value="NITRIC OXIDE SYNTHASE-RELATED"/>
    <property type="match status" value="1"/>
</dbReference>
<dbReference type="InterPro" id="IPR029039">
    <property type="entry name" value="Flavoprotein-like_sf"/>
</dbReference>
<organism evidence="6">
    <name type="scientific">Echinostoma caproni</name>
    <dbReference type="NCBI Taxonomy" id="27848"/>
    <lineage>
        <taxon>Eukaryota</taxon>
        <taxon>Metazoa</taxon>
        <taxon>Spiralia</taxon>
        <taxon>Lophotrochozoa</taxon>
        <taxon>Platyhelminthes</taxon>
        <taxon>Trematoda</taxon>
        <taxon>Digenea</taxon>
        <taxon>Plagiorchiida</taxon>
        <taxon>Echinostomata</taxon>
        <taxon>Echinostomatoidea</taxon>
        <taxon>Echinostomatidae</taxon>
        <taxon>Echinostoma</taxon>
    </lineage>
</organism>
<evidence type="ECO:0000313" key="6">
    <source>
        <dbReference type="WBParaSite" id="ECPE_0001286201-mRNA-1"/>
    </source>
</evidence>
<evidence type="ECO:0000313" key="4">
    <source>
        <dbReference type="EMBL" id="VDP90097.1"/>
    </source>
</evidence>
<feature type="domain" description="Flavodoxin-like" evidence="3">
    <location>
        <begin position="10"/>
        <end position="199"/>
    </location>
</feature>
<dbReference type="WBParaSite" id="ECPE_0001286201-mRNA-1">
    <property type="protein sequence ID" value="ECPE_0001286201-mRNA-1"/>
    <property type="gene ID" value="ECPE_0001286201"/>
</dbReference>
<dbReference type="InterPro" id="IPR008254">
    <property type="entry name" value="Flavodoxin/NO_synth"/>
</dbReference>
<evidence type="ECO:0000256" key="1">
    <source>
        <dbReference type="ARBA" id="ARBA00022630"/>
    </source>
</evidence>
<dbReference type="GO" id="GO:0016491">
    <property type="term" value="F:oxidoreductase activity"/>
    <property type="evidence" value="ECO:0007669"/>
    <property type="project" value="TreeGrafter"/>
</dbReference>
<dbReference type="Pfam" id="PF00258">
    <property type="entry name" value="Flavodoxin_1"/>
    <property type="match status" value="1"/>
</dbReference>
<dbReference type="PROSITE" id="PS50902">
    <property type="entry name" value="FLAVODOXIN_LIKE"/>
    <property type="match status" value="1"/>
</dbReference>